<keyword evidence="4" id="KW-1185">Reference proteome</keyword>
<evidence type="ECO:0000259" key="2">
    <source>
        <dbReference type="Pfam" id="PF04909"/>
    </source>
</evidence>
<dbReference type="Proteomes" id="UP000580654">
    <property type="component" value="Unassembled WGS sequence"/>
</dbReference>
<name>A0A840YBZ4_9PROT</name>
<dbReference type="EMBL" id="JACIJD010000034">
    <property type="protein sequence ID" value="MBB5696229.1"/>
    <property type="molecule type" value="Genomic_DNA"/>
</dbReference>
<dbReference type="SUPFAM" id="SSF51556">
    <property type="entry name" value="Metallo-dependent hydrolases"/>
    <property type="match status" value="1"/>
</dbReference>
<comment type="similarity">
    <text evidence="1">Belongs to the metallo-dependent hydrolases superfamily.</text>
</comment>
<dbReference type="RefSeq" id="WP_184521360.1">
    <property type="nucleotide sequence ID" value="NZ_JACIJD010000034.1"/>
</dbReference>
<dbReference type="PANTHER" id="PTHR43569">
    <property type="entry name" value="AMIDOHYDROLASE"/>
    <property type="match status" value="1"/>
</dbReference>
<keyword evidence="3" id="KW-0378">Hydrolase</keyword>
<proteinExistence type="inferred from homology"/>
<dbReference type="InterPro" id="IPR052350">
    <property type="entry name" value="Metallo-dep_Lactonases"/>
</dbReference>
<sequence>MSADSGTSVVEPDLPVIDSHHHLWVHHGDRYLIEEFAADAASGHRIVASVFVECGAMLRRHGPPEFRTVGEVEFAAGIAAMSESGLYGPTRICAAIIGRADLQVGARVGEVLDALAAAGGGRFRGIRSPTVWDADPALNLGVRPYAPPGLLLDPTYREGFARLAERDLVYEAWQFFPQLPDLCGLADAFPETAIVVNHCGGLVGLNAYAGLETFPRWKAFVTEVARRPNTLMKIGGLSGRRCGFGLQERATPPAAEDLARLWRPYVETCIELFGPSRCLFESNFPPDRAAGSYRTVWNGLKLAVAGCSAEEKRDLFSETARRVYRLDLP</sequence>
<comment type="caution">
    <text evidence="3">The sequence shown here is derived from an EMBL/GenBank/DDBJ whole genome shotgun (WGS) entry which is preliminary data.</text>
</comment>
<accession>A0A840YBZ4</accession>
<dbReference type="GO" id="GO:0016787">
    <property type="term" value="F:hydrolase activity"/>
    <property type="evidence" value="ECO:0007669"/>
    <property type="project" value="UniProtKB-KW"/>
</dbReference>
<evidence type="ECO:0000256" key="1">
    <source>
        <dbReference type="ARBA" id="ARBA00038310"/>
    </source>
</evidence>
<dbReference type="PANTHER" id="PTHR43569:SF1">
    <property type="entry name" value="BLL3371 PROTEIN"/>
    <property type="match status" value="1"/>
</dbReference>
<feature type="domain" description="Amidohydrolase-related" evidence="2">
    <location>
        <begin position="17"/>
        <end position="326"/>
    </location>
</feature>
<dbReference type="Pfam" id="PF04909">
    <property type="entry name" value="Amidohydro_2"/>
    <property type="match status" value="1"/>
</dbReference>
<organism evidence="3 4">
    <name type="scientific">Muricoccus pecuniae</name>
    <dbReference type="NCBI Taxonomy" id="693023"/>
    <lineage>
        <taxon>Bacteria</taxon>
        <taxon>Pseudomonadati</taxon>
        <taxon>Pseudomonadota</taxon>
        <taxon>Alphaproteobacteria</taxon>
        <taxon>Acetobacterales</taxon>
        <taxon>Roseomonadaceae</taxon>
        <taxon>Muricoccus</taxon>
    </lineage>
</organism>
<dbReference type="AlphaFoldDB" id="A0A840YBZ4"/>
<evidence type="ECO:0000313" key="3">
    <source>
        <dbReference type="EMBL" id="MBB5696229.1"/>
    </source>
</evidence>
<reference evidence="3 4" key="1">
    <citation type="submission" date="2020-08" db="EMBL/GenBank/DDBJ databases">
        <title>Genomic Encyclopedia of Type Strains, Phase IV (KMG-IV): sequencing the most valuable type-strain genomes for metagenomic binning, comparative biology and taxonomic classification.</title>
        <authorList>
            <person name="Goeker M."/>
        </authorList>
    </citation>
    <scope>NUCLEOTIDE SEQUENCE [LARGE SCALE GENOMIC DNA]</scope>
    <source>
        <strain evidence="3 4">DSM 25622</strain>
    </source>
</reference>
<dbReference type="InterPro" id="IPR006680">
    <property type="entry name" value="Amidohydro-rel"/>
</dbReference>
<protein>
    <submittedName>
        <fullName evidence="3">Putative TIM-barrel fold metal-dependent hydrolase</fullName>
    </submittedName>
</protein>
<dbReference type="InterPro" id="IPR032466">
    <property type="entry name" value="Metal_Hydrolase"/>
</dbReference>
<gene>
    <name evidence="3" type="ORF">FHS87_004299</name>
</gene>
<evidence type="ECO:0000313" key="4">
    <source>
        <dbReference type="Proteomes" id="UP000580654"/>
    </source>
</evidence>
<dbReference type="Gene3D" id="3.20.20.140">
    <property type="entry name" value="Metal-dependent hydrolases"/>
    <property type="match status" value="1"/>
</dbReference>